<proteinExistence type="predicted"/>
<dbReference type="EMBL" id="KQ483714">
    <property type="protein sequence ID" value="KYP42516.1"/>
    <property type="molecule type" value="Genomic_DNA"/>
</dbReference>
<gene>
    <name evidence="2" type="ORF">KK1_036099</name>
</gene>
<evidence type="ECO:0000259" key="1">
    <source>
        <dbReference type="Pfam" id="PF14244"/>
    </source>
</evidence>
<name>A0A151RIX6_CAJCA</name>
<accession>A0A151RIX6</accession>
<dbReference type="OMA" id="RWIRNDC"/>
<dbReference type="Gramene" id="C.cajan_33297.t">
    <property type="protein sequence ID" value="C.cajan_33297.t.cds1"/>
    <property type="gene ID" value="C.cajan_33297"/>
</dbReference>
<dbReference type="PANTHER" id="PTHR37610">
    <property type="entry name" value="CCHC-TYPE DOMAIN-CONTAINING PROTEIN"/>
    <property type="match status" value="1"/>
</dbReference>
<protein>
    <recommendedName>
        <fullName evidence="1">Retrotransposon Copia-like N-terminal domain-containing protein</fullName>
    </recommendedName>
</protein>
<evidence type="ECO:0000313" key="2">
    <source>
        <dbReference type="EMBL" id="KYP42516.1"/>
    </source>
</evidence>
<dbReference type="Pfam" id="PF14244">
    <property type="entry name" value="Retrotran_gag_3"/>
    <property type="match status" value="1"/>
</dbReference>
<dbReference type="InterPro" id="IPR029472">
    <property type="entry name" value="Copia-like_N"/>
</dbReference>
<evidence type="ECO:0000313" key="3">
    <source>
        <dbReference type="Proteomes" id="UP000075243"/>
    </source>
</evidence>
<dbReference type="PANTHER" id="PTHR37610:SF97">
    <property type="entry name" value="RETROTRANSPOSON GAG DOMAIN-CONTAINING PROTEIN"/>
    <property type="match status" value="1"/>
</dbReference>
<dbReference type="AlphaFoldDB" id="A0A151RIX6"/>
<organism evidence="2 3">
    <name type="scientific">Cajanus cajan</name>
    <name type="common">Pigeon pea</name>
    <name type="synonym">Cajanus indicus</name>
    <dbReference type="NCBI Taxonomy" id="3821"/>
    <lineage>
        <taxon>Eukaryota</taxon>
        <taxon>Viridiplantae</taxon>
        <taxon>Streptophyta</taxon>
        <taxon>Embryophyta</taxon>
        <taxon>Tracheophyta</taxon>
        <taxon>Spermatophyta</taxon>
        <taxon>Magnoliopsida</taxon>
        <taxon>eudicotyledons</taxon>
        <taxon>Gunneridae</taxon>
        <taxon>Pentapetalae</taxon>
        <taxon>rosids</taxon>
        <taxon>fabids</taxon>
        <taxon>Fabales</taxon>
        <taxon>Fabaceae</taxon>
        <taxon>Papilionoideae</taxon>
        <taxon>50 kb inversion clade</taxon>
        <taxon>NPAAA clade</taxon>
        <taxon>indigoferoid/millettioid clade</taxon>
        <taxon>Phaseoleae</taxon>
        <taxon>Cajanus</taxon>
    </lineage>
</organism>
<dbReference type="Proteomes" id="UP000075243">
    <property type="component" value="Unassembled WGS sequence"/>
</dbReference>
<feature type="domain" description="Retrotransposon Copia-like N-terminal" evidence="1">
    <location>
        <begin position="2"/>
        <end position="35"/>
    </location>
</feature>
<sequence>MLKGDNYRNWARSMRTALRAKTKLGFIDRSIKKPTSTSPDYQHWERADSMVVAWIINSTDPILHGSISHAMTAKDIWLDLEEHYAQANAPRIHQLWRH</sequence>
<reference evidence="2" key="1">
    <citation type="journal article" date="2012" name="Nat. Biotechnol.">
        <title>Draft genome sequence of pigeonpea (Cajanus cajan), an orphan legume crop of resource-poor farmers.</title>
        <authorList>
            <person name="Varshney R.K."/>
            <person name="Chen W."/>
            <person name="Li Y."/>
            <person name="Bharti A.K."/>
            <person name="Saxena R.K."/>
            <person name="Schlueter J.A."/>
            <person name="Donoghue M.T."/>
            <person name="Azam S."/>
            <person name="Fan G."/>
            <person name="Whaley A.M."/>
            <person name="Farmer A.D."/>
            <person name="Sheridan J."/>
            <person name="Iwata A."/>
            <person name="Tuteja R."/>
            <person name="Penmetsa R.V."/>
            <person name="Wu W."/>
            <person name="Upadhyaya H.D."/>
            <person name="Yang S.P."/>
            <person name="Shah T."/>
            <person name="Saxena K.B."/>
            <person name="Michael T."/>
            <person name="McCombie W.R."/>
            <person name="Yang B."/>
            <person name="Zhang G."/>
            <person name="Yang H."/>
            <person name="Wang J."/>
            <person name="Spillane C."/>
            <person name="Cook D.R."/>
            <person name="May G.D."/>
            <person name="Xu X."/>
            <person name="Jackson S.A."/>
        </authorList>
    </citation>
    <scope>NUCLEOTIDE SEQUENCE [LARGE SCALE GENOMIC DNA]</scope>
</reference>
<keyword evidence="3" id="KW-1185">Reference proteome</keyword>